<evidence type="ECO:0000256" key="5">
    <source>
        <dbReference type="ARBA" id="ARBA00022692"/>
    </source>
</evidence>
<feature type="transmembrane region" description="Helical" evidence="8">
    <location>
        <begin position="345"/>
        <end position="366"/>
    </location>
</feature>
<accession>A0A840HVQ3</accession>
<evidence type="ECO:0000256" key="7">
    <source>
        <dbReference type="ARBA" id="ARBA00023136"/>
    </source>
</evidence>
<feature type="domain" description="Major facilitator superfamily (MFS) profile" evidence="9">
    <location>
        <begin position="27"/>
        <end position="512"/>
    </location>
</feature>
<feature type="transmembrane region" description="Helical" evidence="8">
    <location>
        <begin position="488"/>
        <end position="505"/>
    </location>
</feature>
<dbReference type="GO" id="GO:0005886">
    <property type="term" value="C:plasma membrane"/>
    <property type="evidence" value="ECO:0007669"/>
    <property type="project" value="UniProtKB-SubCell"/>
</dbReference>
<feature type="transmembrane region" description="Helical" evidence="8">
    <location>
        <begin position="152"/>
        <end position="173"/>
    </location>
</feature>
<organism evidence="10 11">
    <name type="scientific">Rhizorhapis suberifaciens</name>
    <name type="common">corky root of lettuce</name>
    <dbReference type="NCBI Taxonomy" id="13656"/>
    <lineage>
        <taxon>Bacteria</taxon>
        <taxon>Pseudomonadati</taxon>
        <taxon>Pseudomonadota</taxon>
        <taxon>Alphaproteobacteria</taxon>
        <taxon>Sphingomonadales</taxon>
        <taxon>Sphingomonadaceae</taxon>
        <taxon>Rhizorhapis</taxon>
    </lineage>
</organism>
<dbReference type="Gene3D" id="1.20.1250.20">
    <property type="entry name" value="MFS general substrate transporter like domains"/>
    <property type="match status" value="1"/>
</dbReference>
<evidence type="ECO:0000256" key="4">
    <source>
        <dbReference type="ARBA" id="ARBA00022475"/>
    </source>
</evidence>
<dbReference type="InterPro" id="IPR036259">
    <property type="entry name" value="MFS_trans_sf"/>
</dbReference>
<dbReference type="PANTHER" id="PTHR42718:SF9">
    <property type="entry name" value="MAJOR FACILITATOR SUPERFAMILY MULTIDRUG TRANSPORTER MFSC"/>
    <property type="match status" value="1"/>
</dbReference>
<keyword evidence="4" id="KW-1003">Cell membrane</keyword>
<comment type="caution">
    <text evidence="10">The sequence shown here is derived from an EMBL/GenBank/DDBJ whole genome shotgun (WGS) entry which is preliminary data.</text>
</comment>
<dbReference type="EMBL" id="JACHOV010000007">
    <property type="protein sequence ID" value="MBB4641697.1"/>
    <property type="molecule type" value="Genomic_DNA"/>
</dbReference>
<evidence type="ECO:0000256" key="6">
    <source>
        <dbReference type="ARBA" id="ARBA00022989"/>
    </source>
</evidence>
<feature type="transmembrane region" description="Helical" evidence="8">
    <location>
        <begin position="285"/>
        <end position="305"/>
    </location>
</feature>
<feature type="transmembrane region" description="Helical" evidence="8">
    <location>
        <begin position="213"/>
        <end position="230"/>
    </location>
</feature>
<dbReference type="Proteomes" id="UP000575068">
    <property type="component" value="Unassembled WGS sequence"/>
</dbReference>
<dbReference type="CDD" id="cd17503">
    <property type="entry name" value="MFS_LmrB_MDR_like"/>
    <property type="match status" value="1"/>
</dbReference>
<gene>
    <name evidence="10" type="ORF">HNQ99_002010</name>
</gene>
<dbReference type="PROSITE" id="PS50850">
    <property type="entry name" value="MFS"/>
    <property type="match status" value="1"/>
</dbReference>
<comment type="subcellular location">
    <subcellularLocation>
        <location evidence="1">Cell membrane</location>
        <topology evidence="1">Multi-pass membrane protein</topology>
    </subcellularLocation>
</comment>
<feature type="transmembrane region" description="Helical" evidence="8">
    <location>
        <begin position="93"/>
        <end position="112"/>
    </location>
</feature>
<evidence type="ECO:0000313" key="11">
    <source>
        <dbReference type="Proteomes" id="UP000575068"/>
    </source>
</evidence>
<dbReference type="NCBIfam" id="TIGR00711">
    <property type="entry name" value="efflux_EmrB"/>
    <property type="match status" value="1"/>
</dbReference>
<dbReference type="AlphaFoldDB" id="A0A840HVQ3"/>
<sequence>MSATTGTEEKTGGGGKATLVVRHRGLLTLAVMAGTVMQILDTTIANVALPHMQASLGATQETITWVLTSYIIASAVAIPITGWLADRVGLRRLFLFSVGLFVVASMLCGISTSLTEMVIFRLFQGIAGAFIAPLAQTIMLDINPPEQHGKAMSIYGMGIMIGPVMGPILGGWLTENFSWRWVFYVNLPVGLLCLILLWALLPARPVTKRSFDLFGFALLAVALGALQLMLDRGVHLSWFDSTEVWIEAGIAAAAFWMFIIHLATGRNPIFRPAMLADRNLLTGTLFLFIIGLVALASMALLPPMLQGIYNYPVLDTGLLLATRGLGVFVTMAIAGRVLGKVDTRLLALIGFLLLAVSLYSMTGWSLNMDWKPIVTSGIIQGLGLGFLFVPINVMAFATLPSQYRTEAAGLLNLTRNMGSSIGISIVTALLARNLQISHSDLASHVTQFNLPVDPNMALRGGESGDALMTMIDLEIGRQAAMIAYLDDFSFMMWASIAAIPLILLLRAPKPKQGGEEEDLHFAME</sequence>
<keyword evidence="7 8" id="KW-0472">Membrane</keyword>
<evidence type="ECO:0000256" key="3">
    <source>
        <dbReference type="ARBA" id="ARBA00022448"/>
    </source>
</evidence>
<dbReference type="PANTHER" id="PTHR42718">
    <property type="entry name" value="MAJOR FACILITATOR SUPERFAMILY MULTIDRUG TRANSPORTER MFSC"/>
    <property type="match status" value="1"/>
</dbReference>
<feature type="transmembrane region" description="Helical" evidence="8">
    <location>
        <begin position="179"/>
        <end position="201"/>
    </location>
</feature>
<evidence type="ECO:0000259" key="9">
    <source>
        <dbReference type="PROSITE" id="PS50850"/>
    </source>
</evidence>
<dbReference type="Pfam" id="PF07690">
    <property type="entry name" value="MFS_1"/>
    <property type="match status" value="1"/>
</dbReference>
<dbReference type="InterPro" id="IPR011701">
    <property type="entry name" value="MFS"/>
</dbReference>
<keyword evidence="11" id="KW-1185">Reference proteome</keyword>
<dbReference type="GO" id="GO:0022857">
    <property type="term" value="F:transmembrane transporter activity"/>
    <property type="evidence" value="ECO:0007669"/>
    <property type="project" value="InterPro"/>
</dbReference>
<comment type="similarity">
    <text evidence="2">Belongs to the major facilitator superfamily. EmrB family.</text>
</comment>
<feature type="transmembrane region" description="Helical" evidence="8">
    <location>
        <begin position="118"/>
        <end position="140"/>
    </location>
</feature>
<feature type="transmembrane region" description="Helical" evidence="8">
    <location>
        <begin position="65"/>
        <end position="86"/>
    </location>
</feature>
<feature type="transmembrane region" description="Helical" evidence="8">
    <location>
        <begin position="378"/>
        <end position="398"/>
    </location>
</feature>
<reference evidence="10 11" key="1">
    <citation type="submission" date="2020-08" db="EMBL/GenBank/DDBJ databases">
        <title>Genomic Encyclopedia of Type Strains, Phase IV (KMG-IV): sequencing the most valuable type-strain genomes for metagenomic binning, comparative biology and taxonomic classification.</title>
        <authorList>
            <person name="Goeker M."/>
        </authorList>
    </citation>
    <scope>NUCLEOTIDE SEQUENCE [LARGE SCALE GENOMIC DNA]</scope>
    <source>
        <strain evidence="10 11">DSM 7465</strain>
    </source>
</reference>
<feature type="transmembrane region" description="Helical" evidence="8">
    <location>
        <begin position="410"/>
        <end position="431"/>
    </location>
</feature>
<evidence type="ECO:0000256" key="1">
    <source>
        <dbReference type="ARBA" id="ARBA00004651"/>
    </source>
</evidence>
<proteinExistence type="inferred from homology"/>
<dbReference type="Gene3D" id="1.20.1720.10">
    <property type="entry name" value="Multidrug resistance protein D"/>
    <property type="match status" value="1"/>
</dbReference>
<name>A0A840HVQ3_9SPHN</name>
<keyword evidence="6 8" id="KW-1133">Transmembrane helix</keyword>
<feature type="transmembrane region" description="Helical" evidence="8">
    <location>
        <begin position="26"/>
        <end position="45"/>
    </location>
</feature>
<feature type="transmembrane region" description="Helical" evidence="8">
    <location>
        <begin position="245"/>
        <end position="264"/>
    </location>
</feature>
<evidence type="ECO:0000313" key="10">
    <source>
        <dbReference type="EMBL" id="MBB4641697.1"/>
    </source>
</evidence>
<keyword evidence="3" id="KW-0813">Transport</keyword>
<dbReference type="InterPro" id="IPR004638">
    <property type="entry name" value="EmrB-like"/>
</dbReference>
<protein>
    <submittedName>
        <fullName evidence="10">DHA2 family multidrug resistance protein</fullName>
    </submittedName>
</protein>
<keyword evidence="5 8" id="KW-0812">Transmembrane</keyword>
<evidence type="ECO:0000256" key="2">
    <source>
        <dbReference type="ARBA" id="ARBA00008537"/>
    </source>
</evidence>
<dbReference type="InterPro" id="IPR020846">
    <property type="entry name" value="MFS_dom"/>
</dbReference>
<evidence type="ECO:0000256" key="8">
    <source>
        <dbReference type="SAM" id="Phobius"/>
    </source>
</evidence>
<feature type="transmembrane region" description="Helical" evidence="8">
    <location>
        <begin position="317"/>
        <end position="338"/>
    </location>
</feature>
<dbReference type="RefSeq" id="WP_184475499.1">
    <property type="nucleotide sequence ID" value="NZ_JACHOV010000007.1"/>
</dbReference>
<dbReference type="SUPFAM" id="SSF103473">
    <property type="entry name" value="MFS general substrate transporter"/>
    <property type="match status" value="1"/>
</dbReference>